<feature type="compositionally biased region" description="Polar residues" evidence="1">
    <location>
        <begin position="913"/>
        <end position="946"/>
    </location>
</feature>
<evidence type="ECO:0000256" key="1">
    <source>
        <dbReference type="SAM" id="MobiDB-lite"/>
    </source>
</evidence>
<name>A0A2Z2J3Z6_CORST</name>
<dbReference type="RefSeq" id="WP_086892274.1">
    <property type="nucleotide sequence ID" value="NZ_CP021252.1"/>
</dbReference>
<dbReference type="EMBL" id="CP021252">
    <property type="protein sequence ID" value="ART22295.1"/>
    <property type="molecule type" value="Genomic_DNA"/>
</dbReference>
<accession>A0A2Z2J3Z6</accession>
<evidence type="ECO:0000256" key="2">
    <source>
        <dbReference type="SAM" id="Phobius"/>
    </source>
</evidence>
<dbReference type="Proteomes" id="UP000250197">
    <property type="component" value="Chromosome"/>
</dbReference>
<evidence type="ECO:0000313" key="3">
    <source>
        <dbReference type="EMBL" id="ART22295.1"/>
    </source>
</evidence>
<gene>
    <name evidence="3" type="ORF">CBE89_12995</name>
</gene>
<keyword evidence="2" id="KW-0472">Membrane</keyword>
<keyword evidence="2" id="KW-0812">Transmembrane</keyword>
<protein>
    <submittedName>
        <fullName evidence="3">Uncharacterized protein</fullName>
    </submittedName>
</protein>
<keyword evidence="2" id="KW-1133">Transmembrane helix</keyword>
<reference evidence="3 4" key="1">
    <citation type="submission" date="2017-05" db="EMBL/GenBank/DDBJ databases">
        <title>Complete genome sequence of Corynebacterium striatum KC-Na-1 isolated from Neophocaena asiaeorientalis in Korea.</title>
        <authorList>
            <person name="Kim J.H."/>
            <person name="Lee K."/>
        </authorList>
    </citation>
    <scope>NUCLEOTIDE SEQUENCE [LARGE SCALE GENOMIC DNA]</scope>
    <source>
        <strain evidence="3 4">KC-Na-01</strain>
    </source>
</reference>
<sequence>MTNVLFFGHGATADEIRSRLFDLRAVGLLDNFMWVDYTHPTSAAVVRSFDAEGTPRISTLDDALHRHEGDILLVVLDSMDEAQPLQPEALSQWAAAVDSRIVQASNQRVRLLLSALPLRNVHIEPLQVWENLVLSPEEGGTPSSTRIRPIPRTEDGFELAQFAAPAVASIFGLWRGMPQAAVFDPDTGRLMETGNRENFRLVRAFHRTIDASAVENAVKDRVFNPNHRLPRPQLHNNSHAERVADPAKLTQYYSDTLFAMHGSSLLSPEIPLESPKTQKVSAWAALRDNLRLYWATVIGKPQDWVNNHRGAVNSATAGFLQDLLYGKNSNMEVVLDGHSGKGNAMSIQQMQQKNQRTLAEAQKVQFDIGQAPQLSGMWEAYHDFALGLVDGQWKEDANFTPQKGSQQEVLIVQYGQQSVPDMSKSFRGFHPLMHRTVGYNNESEAQVAPFDPIAAEKFAADLDWTSQVTQNTEVNRKKQEFAAWRNQNQNTFAWKVGTGLAQRLGVARQRVDLYETEARRLREEEKGFAVRDFNDENRRLTNKLRASWGILTLVLVVLFYMCLANYNPDVKIWDGMLTFDWRWTTFGVILSIILFLLLTWLMFTKAQREIFDYVQRQKLNHQNQEIAARNIVSAAADVDRILNAYSQFLSWSAILGRAIYAPFGLKSTTSDHLRTPESGLPDNARIGQAQVSEDETNRMAEEIRSQVYLRDWAHKSLRSLVDYMNSVFERNQAGQGSVQLSAMWGMRGENSNTQLDLIARNLDHPLMASRDEKPQVWHNVITNPRMAGRLQHYLSSVTFLDENRRQTQSTEQFMAGMSQEKGAMQAFSNEALTTLGASAGYTEIDPDYTRTIEVDSNTELTSQLSRSLTVVQFGRITDFKYLVPKEERLQEAVPSAFFEDTLSDLDDTDHIDSFNNASQVQPGSSFGNETSNTANPFGFGQSQQPPSLDDLDDTF</sequence>
<evidence type="ECO:0000313" key="4">
    <source>
        <dbReference type="Proteomes" id="UP000250197"/>
    </source>
</evidence>
<feature type="transmembrane region" description="Helical" evidence="2">
    <location>
        <begin position="548"/>
        <end position="566"/>
    </location>
</feature>
<dbReference type="KEGG" id="cstr:CBE89_12995"/>
<proteinExistence type="predicted"/>
<feature type="transmembrane region" description="Helical" evidence="2">
    <location>
        <begin position="586"/>
        <end position="603"/>
    </location>
</feature>
<feature type="region of interest" description="Disordered" evidence="1">
    <location>
        <begin position="909"/>
        <end position="955"/>
    </location>
</feature>
<dbReference type="AlphaFoldDB" id="A0A2Z2J3Z6"/>
<organism evidence="3 4">
    <name type="scientific">Corynebacterium striatum</name>
    <dbReference type="NCBI Taxonomy" id="43770"/>
    <lineage>
        <taxon>Bacteria</taxon>
        <taxon>Bacillati</taxon>
        <taxon>Actinomycetota</taxon>
        <taxon>Actinomycetes</taxon>
        <taxon>Mycobacteriales</taxon>
        <taxon>Corynebacteriaceae</taxon>
        <taxon>Corynebacterium</taxon>
    </lineage>
</organism>